<dbReference type="PANTHER" id="PTHR43038">
    <property type="entry name" value="ATP-BINDING CASSETTE, SUB-FAMILY H, MEMBER 1"/>
    <property type="match status" value="1"/>
</dbReference>
<name>A0A0B8PRL0_9VIBR</name>
<dbReference type="InterPro" id="IPR027417">
    <property type="entry name" value="P-loop_NTPase"/>
</dbReference>
<organism evidence="4 5">
    <name type="scientific">Vibrio ishigakensis</name>
    <dbReference type="NCBI Taxonomy" id="1481914"/>
    <lineage>
        <taxon>Bacteria</taxon>
        <taxon>Pseudomonadati</taxon>
        <taxon>Pseudomonadota</taxon>
        <taxon>Gammaproteobacteria</taxon>
        <taxon>Vibrionales</taxon>
        <taxon>Vibrionaceae</taxon>
        <taxon>Vibrio</taxon>
    </lineage>
</organism>
<evidence type="ECO:0000259" key="3">
    <source>
        <dbReference type="PROSITE" id="PS50893"/>
    </source>
</evidence>
<evidence type="ECO:0000256" key="1">
    <source>
        <dbReference type="ARBA" id="ARBA00022741"/>
    </source>
</evidence>
<keyword evidence="2" id="KW-0067">ATP-binding</keyword>
<sequence length="221" mass="24695">MTHRHMGATDGLTNLGFKIGPGDKVSIVGPSGCGKTTLLSIIAGLEDRYQGAVYLDGYNIKQFNNYRYRKGINYIPFELNFYKGSLRSNFVLHNGILPEKLMLKYIRFFELEMWFPQGLDTDLTTEFTQSLPNGISQRLRLALGLCGNSSNLIIIDEPLCGSAHENASYLNQLFTEELRDATVIYSTNEPSLVVASNLCLMLEPDGSQKYFGFPDKVISSL</sequence>
<evidence type="ECO:0000256" key="2">
    <source>
        <dbReference type="ARBA" id="ARBA00022840"/>
    </source>
</evidence>
<dbReference type="Proteomes" id="UP000031670">
    <property type="component" value="Unassembled WGS sequence"/>
</dbReference>
<dbReference type="Gene3D" id="3.40.50.300">
    <property type="entry name" value="P-loop containing nucleotide triphosphate hydrolases"/>
    <property type="match status" value="1"/>
</dbReference>
<reference evidence="4 5" key="2">
    <citation type="submission" date="2015-01" db="EMBL/GenBank/DDBJ databases">
        <authorList>
            <consortium name="NBRP consortium"/>
            <person name="Sawabe T."/>
            <person name="Meirelles P."/>
            <person name="Feng G."/>
            <person name="Sayaka M."/>
            <person name="Hattori M."/>
            <person name="Ohkuma M."/>
        </authorList>
    </citation>
    <scope>NUCLEOTIDE SEQUENCE [LARGE SCALE GENOMIC DNA]</scope>
    <source>
        <strain evidence="4 5">JCM19232</strain>
    </source>
</reference>
<accession>A0A0B8PRL0</accession>
<comment type="caution">
    <text evidence="4">The sequence shown here is derived from an EMBL/GenBank/DDBJ whole genome shotgun (WGS) entry which is preliminary data.</text>
</comment>
<dbReference type="InterPro" id="IPR003593">
    <property type="entry name" value="AAA+_ATPase"/>
</dbReference>
<dbReference type="InterPro" id="IPR003439">
    <property type="entry name" value="ABC_transporter-like_ATP-bd"/>
</dbReference>
<dbReference type="Pfam" id="PF00005">
    <property type="entry name" value="ABC_tran"/>
    <property type="match status" value="1"/>
</dbReference>
<dbReference type="GO" id="GO:0016887">
    <property type="term" value="F:ATP hydrolysis activity"/>
    <property type="evidence" value="ECO:0007669"/>
    <property type="project" value="InterPro"/>
</dbReference>
<dbReference type="GO" id="GO:0005524">
    <property type="term" value="F:ATP binding"/>
    <property type="evidence" value="ECO:0007669"/>
    <property type="project" value="UniProtKB-KW"/>
</dbReference>
<protein>
    <recommendedName>
        <fullName evidence="3">ABC transporter domain-containing protein</fullName>
    </recommendedName>
</protein>
<dbReference type="PROSITE" id="PS50893">
    <property type="entry name" value="ABC_TRANSPORTER_2"/>
    <property type="match status" value="1"/>
</dbReference>
<dbReference type="PANTHER" id="PTHR43038:SF3">
    <property type="entry name" value="ABC TRANSPORTER G FAMILY MEMBER 20 ISOFORM X1"/>
    <property type="match status" value="1"/>
</dbReference>
<gene>
    <name evidence="4" type="ORF">JCM19232_2711</name>
</gene>
<proteinExistence type="predicted"/>
<evidence type="ECO:0000313" key="5">
    <source>
        <dbReference type="Proteomes" id="UP000031670"/>
    </source>
</evidence>
<dbReference type="AlphaFoldDB" id="A0A0B8PRL0"/>
<reference evidence="4 5" key="1">
    <citation type="submission" date="2015-01" db="EMBL/GenBank/DDBJ databases">
        <title>Vibrio sp. C5 JCM 19232 whole genome shotgun sequence.</title>
        <authorList>
            <person name="Sawabe T."/>
            <person name="Meirelles P."/>
            <person name="Feng G."/>
            <person name="Sayaka M."/>
            <person name="Hattori M."/>
            <person name="Ohkuma M."/>
        </authorList>
    </citation>
    <scope>NUCLEOTIDE SEQUENCE [LARGE SCALE GENOMIC DNA]</scope>
    <source>
        <strain evidence="4 5">JCM19232</strain>
    </source>
</reference>
<dbReference type="EMBL" id="BBSA01000024">
    <property type="protein sequence ID" value="GAM65783.1"/>
    <property type="molecule type" value="Genomic_DNA"/>
</dbReference>
<dbReference type="SUPFAM" id="SSF52540">
    <property type="entry name" value="P-loop containing nucleoside triphosphate hydrolases"/>
    <property type="match status" value="1"/>
</dbReference>
<keyword evidence="1" id="KW-0547">Nucleotide-binding</keyword>
<dbReference type="SMART" id="SM00382">
    <property type="entry name" value="AAA"/>
    <property type="match status" value="1"/>
</dbReference>
<evidence type="ECO:0000313" key="4">
    <source>
        <dbReference type="EMBL" id="GAM65783.1"/>
    </source>
</evidence>
<feature type="domain" description="ABC transporter" evidence="3">
    <location>
        <begin position="1"/>
        <end position="221"/>
    </location>
</feature>